<reference evidence="2 3" key="1">
    <citation type="submission" date="2018-03" db="EMBL/GenBank/DDBJ databases">
        <title>Bioinformatic expansion and discovery of thiopeptide antibiotics.</title>
        <authorList>
            <person name="Schwalen C.J."/>
            <person name="Hudson G.A."/>
            <person name="Mitchell D.A."/>
        </authorList>
    </citation>
    <scope>NUCLEOTIDE SEQUENCE [LARGE SCALE GENOMIC DNA]</scope>
    <source>
        <strain evidence="2 3">ATCC 21389</strain>
    </source>
</reference>
<dbReference type="Proteomes" id="UP000248039">
    <property type="component" value="Unassembled WGS sequence"/>
</dbReference>
<evidence type="ECO:0000256" key="1">
    <source>
        <dbReference type="SAM" id="MobiDB-lite"/>
    </source>
</evidence>
<accession>A0A2V4NGY3</accession>
<protein>
    <submittedName>
        <fullName evidence="2">Uncharacterized protein</fullName>
    </submittedName>
</protein>
<name>A0A2V4NGY3_9ACTN</name>
<feature type="compositionally biased region" description="Low complexity" evidence="1">
    <location>
        <begin position="118"/>
        <end position="139"/>
    </location>
</feature>
<feature type="region of interest" description="Disordered" evidence="1">
    <location>
        <begin position="188"/>
        <end position="238"/>
    </location>
</feature>
<dbReference type="OrthoDB" id="3872997at2"/>
<gene>
    <name evidence="2" type="ORF">C7C46_09075</name>
</gene>
<keyword evidence="3" id="KW-1185">Reference proteome</keyword>
<organism evidence="2 3">
    <name type="scientific">Streptomyces tateyamensis</name>
    <dbReference type="NCBI Taxonomy" id="565073"/>
    <lineage>
        <taxon>Bacteria</taxon>
        <taxon>Bacillati</taxon>
        <taxon>Actinomycetota</taxon>
        <taxon>Actinomycetes</taxon>
        <taxon>Kitasatosporales</taxon>
        <taxon>Streptomycetaceae</taxon>
        <taxon>Streptomyces</taxon>
    </lineage>
</organism>
<feature type="region of interest" description="Disordered" evidence="1">
    <location>
        <begin position="116"/>
        <end position="154"/>
    </location>
</feature>
<sequence>MLAQVWGLGVGVSLAHASSSTASSGPAGAVGRTVRSLGVPAANDAGSSALGVVGEAAGAGSGAAAADPAAGDPAAVDQLLHSRIKAGGLPLPGQATAMPDAFSIAAVLLPAVPPQPGAPAVESAGTGSAAGGRSAHSGAFPVQRGRSDEGSAVAAAPAAWLPGPGWEGSAPAHGAAAAPVADQDPTAALGARSTGTAASRNGERPLVGMPHPLADSAFGPAGLPGGAKGPLGADLSRGQQPVAAAPAASSMQASGIETAVLFPIAAGLLLTGAAMYKHRGLPRGH</sequence>
<dbReference type="RefSeq" id="WP_110667590.1">
    <property type="nucleotide sequence ID" value="NZ_PYBW01000028.1"/>
</dbReference>
<evidence type="ECO:0000313" key="3">
    <source>
        <dbReference type="Proteomes" id="UP000248039"/>
    </source>
</evidence>
<comment type="caution">
    <text evidence="2">The sequence shown here is derived from an EMBL/GenBank/DDBJ whole genome shotgun (WGS) entry which is preliminary data.</text>
</comment>
<proteinExistence type="predicted"/>
<dbReference type="EMBL" id="PYBW01000028">
    <property type="protein sequence ID" value="PYC83473.1"/>
    <property type="molecule type" value="Genomic_DNA"/>
</dbReference>
<evidence type="ECO:0000313" key="2">
    <source>
        <dbReference type="EMBL" id="PYC83473.1"/>
    </source>
</evidence>
<dbReference type="AlphaFoldDB" id="A0A2V4NGY3"/>